<sequence>MQACFHRHALLRLTVLAGLVAGALMPCGTGSLRAEERRTNDSADELRFFEQKIRPLLVEHCYECHSEEAGEQQGGLLLDRRSGWIEGGDTSKAVVPGEPDTSLLITAIRYDNDDLQMPPEQRLDDEAIALFEQWVRRGAHGPADDMGETEFSRLGDQDYLFDQAENHWAFQPVRPVEIPSPGAIDTEHERWGENAIDCFVLDALSSAQLTPSPPADATTLTRRLYCDLTGLPPTFEQVTAFQEATEVDPDGATPRLIDQLIESPEFGQHLGRLWLDVVRYADTDNNYRPDTRTPHYHPFAFSYRDYVVRSLNNDKPYDQFLKEQIAADLMGFAGDAPEMAALGFYASGPYSSRAQNEALDDWIDVTTRGLMGITVACARCHDHKFEPVPTADYYSLRGVFAAVARVNPLDETKQPVLTSYQPTPSQSADFAKKRSAIEAKINGAAGKKAKNNNRPIAQKIRETELAELLTFHPGAPERAMVVAERKQPPESFVFVRGDAAARGEAVPRRFLKILDPQQHAFPETNSGRLQLADKIASPDNPLTARVFVNRVWGYLIGSHLVDTPSDFGLQGAPPTHPRLLDWLADDFIRHDWSVKHLVRRIVMSQTYQQSSRTRETAAVVDPENRWLWRANRKHLTIEVIRDSMLLVAGRLDRRIGGHPERLWGDDYTRRRAIYGFINRFNLDPTLRAFDFPAPVQTQPARGESIVAQQALFLMNSPLVIDQAAAIASADALTRIEGDEAKVEFLFRTILGREPVAAEVSRTLKLVEFQQRFQKPDRPQTRFIVSPWPLVAQALLMSNEFQYVD</sequence>
<feature type="domain" description="DUF1549" evidence="1">
    <location>
        <begin position="196"/>
        <end position="403"/>
    </location>
</feature>
<dbReference type="EMBL" id="CP036432">
    <property type="protein sequence ID" value="QDV85083.1"/>
    <property type="molecule type" value="Genomic_DNA"/>
</dbReference>
<name>A0ABX5XSU3_9BACT</name>
<dbReference type="Pfam" id="PF07583">
    <property type="entry name" value="PSCyt2"/>
    <property type="match status" value="1"/>
</dbReference>
<evidence type="ECO:0000313" key="5">
    <source>
        <dbReference type="Proteomes" id="UP000318081"/>
    </source>
</evidence>
<keyword evidence="5" id="KW-1185">Reference proteome</keyword>
<accession>A0ABX5XSU3</accession>
<evidence type="ECO:0000259" key="2">
    <source>
        <dbReference type="Pfam" id="PF07587"/>
    </source>
</evidence>
<dbReference type="Pfam" id="PF07587">
    <property type="entry name" value="PSD1"/>
    <property type="match status" value="1"/>
</dbReference>
<evidence type="ECO:0000313" key="4">
    <source>
        <dbReference type="EMBL" id="QDV85083.1"/>
    </source>
</evidence>
<dbReference type="PANTHER" id="PTHR35889:SF3">
    <property type="entry name" value="F-BOX DOMAIN-CONTAINING PROTEIN"/>
    <property type="match status" value="1"/>
</dbReference>
<dbReference type="Proteomes" id="UP000318081">
    <property type="component" value="Chromosome"/>
</dbReference>
<dbReference type="InterPro" id="IPR011444">
    <property type="entry name" value="DUF1549"/>
</dbReference>
<protein>
    <submittedName>
        <fullName evidence="4">Planctomycete cytochrome C</fullName>
    </submittedName>
</protein>
<organism evidence="4 5">
    <name type="scientific">Stieleria magnilauensis</name>
    <dbReference type="NCBI Taxonomy" id="2527963"/>
    <lineage>
        <taxon>Bacteria</taxon>
        <taxon>Pseudomonadati</taxon>
        <taxon>Planctomycetota</taxon>
        <taxon>Planctomycetia</taxon>
        <taxon>Pirellulales</taxon>
        <taxon>Pirellulaceae</taxon>
        <taxon>Stieleria</taxon>
    </lineage>
</organism>
<proteinExistence type="predicted"/>
<reference evidence="4 5" key="1">
    <citation type="submission" date="2019-02" db="EMBL/GenBank/DDBJ databases">
        <title>Deep-cultivation of Planctomycetes and their phenomic and genomic characterization uncovers novel biology.</title>
        <authorList>
            <person name="Wiegand S."/>
            <person name="Jogler M."/>
            <person name="Boedeker C."/>
            <person name="Pinto D."/>
            <person name="Vollmers J."/>
            <person name="Rivas-Marin E."/>
            <person name="Kohn T."/>
            <person name="Peeters S.H."/>
            <person name="Heuer A."/>
            <person name="Rast P."/>
            <person name="Oberbeckmann S."/>
            <person name="Bunk B."/>
            <person name="Jeske O."/>
            <person name="Meyerdierks A."/>
            <person name="Storesund J.E."/>
            <person name="Kallscheuer N."/>
            <person name="Luecker S."/>
            <person name="Lage O.M."/>
            <person name="Pohl T."/>
            <person name="Merkel B.J."/>
            <person name="Hornburger P."/>
            <person name="Mueller R.-W."/>
            <person name="Bruemmer F."/>
            <person name="Labrenz M."/>
            <person name="Spormann A.M."/>
            <person name="Op den Camp H."/>
            <person name="Overmann J."/>
            <person name="Amann R."/>
            <person name="Jetten M.S.M."/>
            <person name="Mascher T."/>
            <person name="Medema M.H."/>
            <person name="Devos D.P."/>
            <person name="Kaster A.-K."/>
            <person name="Ovreas L."/>
            <person name="Rohde M."/>
            <person name="Galperin M.Y."/>
            <person name="Jogler C."/>
        </authorList>
    </citation>
    <scope>NUCLEOTIDE SEQUENCE [LARGE SCALE GENOMIC DNA]</scope>
    <source>
        <strain evidence="4 5">TBK1r</strain>
    </source>
</reference>
<feature type="domain" description="Cytochrome C Planctomycete-type" evidence="3">
    <location>
        <begin position="61"/>
        <end position="120"/>
    </location>
</feature>
<dbReference type="InterPro" id="IPR022655">
    <property type="entry name" value="DUF1553"/>
</dbReference>
<dbReference type="Pfam" id="PF07635">
    <property type="entry name" value="PSCyt1"/>
    <property type="match status" value="1"/>
</dbReference>
<evidence type="ECO:0000259" key="1">
    <source>
        <dbReference type="Pfam" id="PF07583"/>
    </source>
</evidence>
<dbReference type="PANTHER" id="PTHR35889">
    <property type="entry name" value="CYCLOINULO-OLIGOSACCHARIDE FRUCTANOTRANSFERASE-RELATED"/>
    <property type="match status" value="1"/>
</dbReference>
<gene>
    <name evidence="4" type="ORF">TBK1r_40370</name>
</gene>
<dbReference type="InterPro" id="IPR011429">
    <property type="entry name" value="Cyt_c_Planctomycete-type"/>
</dbReference>
<evidence type="ECO:0000259" key="3">
    <source>
        <dbReference type="Pfam" id="PF07635"/>
    </source>
</evidence>
<feature type="domain" description="DUF1553" evidence="2">
    <location>
        <begin position="527"/>
        <end position="765"/>
    </location>
</feature>